<organism evidence="2 3">
    <name type="scientific">Daphnia magna</name>
    <dbReference type="NCBI Taxonomy" id="35525"/>
    <lineage>
        <taxon>Eukaryota</taxon>
        <taxon>Metazoa</taxon>
        <taxon>Ecdysozoa</taxon>
        <taxon>Arthropoda</taxon>
        <taxon>Crustacea</taxon>
        <taxon>Branchiopoda</taxon>
        <taxon>Diplostraca</taxon>
        <taxon>Cladocera</taxon>
        <taxon>Anomopoda</taxon>
        <taxon>Daphniidae</taxon>
        <taxon>Daphnia</taxon>
    </lineage>
</organism>
<evidence type="ECO:0000313" key="2">
    <source>
        <dbReference type="EMBL" id="KAK4025494.1"/>
    </source>
</evidence>
<keyword evidence="3" id="KW-1185">Reference proteome</keyword>
<keyword evidence="1" id="KW-0812">Transmembrane</keyword>
<feature type="transmembrane region" description="Helical" evidence="1">
    <location>
        <begin position="41"/>
        <end position="58"/>
    </location>
</feature>
<reference evidence="2 3" key="1">
    <citation type="journal article" date="2023" name="Nucleic Acids Res.">
        <title>The hologenome of Daphnia magna reveals possible DNA methylation and microbiome-mediated evolution of the host genome.</title>
        <authorList>
            <person name="Chaturvedi A."/>
            <person name="Li X."/>
            <person name="Dhandapani V."/>
            <person name="Marshall H."/>
            <person name="Kissane S."/>
            <person name="Cuenca-Cambronero M."/>
            <person name="Asole G."/>
            <person name="Calvet F."/>
            <person name="Ruiz-Romero M."/>
            <person name="Marangio P."/>
            <person name="Guigo R."/>
            <person name="Rago D."/>
            <person name="Mirbahai L."/>
            <person name="Eastwood N."/>
            <person name="Colbourne J.K."/>
            <person name="Zhou J."/>
            <person name="Mallon E."/>
            <person name="Orsini L."/>
        </authorList>
    </citation>
    <scope>NUCLEOTIDE SEQUENCE [LARGE SCALE GENOMIC DNA]</scope>
    <source>
        <strain evidence="2">LRV0_1</strain>
    </source>
</reference>
<dbReference type="Proteomes" id="UP001234178">
    <property type="component" value="Unassembled WGS sequence"/>
</dbReference>
<sequence length="59" mass="6822">MDQPPLNQKPEFLHLGCPRTACSHLTLLQERDSPGRRLFRFSRIVNSMSIFGVVIIWLV</sequence>
<accession>A0ABR0AKA6</accession>
<comment type="caution">
    <text evidence="2">The sequence shown here is derived from an EMBL/GenBank/DDBJ whole genome shotgun (WGS) entry which is preliminary data.</text>
</comment>
<proteinExistence type="predicted"/>
<name>A0ABR0AKA6_9CRUS</name>
<gene>
    <name evidence="2" type="ORF">OUZ56_014558</name>
</gene>
<keyword evidence="1" id="KW-1133">Transmembrane helix</keyword>
<dbReference type="EMBL" id="JAOYFB010000038">
    <property type="protein sequence ID" value="KAK4025494.1"/>
    <property type="molecule type" value="Genomic_DNA"/>
</dbReference>
<protein>
    <submittedName>
        <fullName evidence="2">Uncharacterized protein</fullName>
    </submittedName>
</protein>
<evidence type="ECO:0000256" key="1">
    <source>
        <dbReference type="SAM" id="Phobius"/>
    </source>
</evidence>
<evidence type="ECO:0000313" key="3">
    <source>
        <dbReference type="Proteomes" id="UP001234178"/>
    </source>
</evidence>
<keyword evidence="1" id="KW-0472">Membrane</keyword>